<evidence type="ECO:0000313" key="1">
    <source>
        <dbReference type="EMBL" id="PWK26135.1"/>
    </source>
</evidence>
<gene>
    <name evidence="1" type="ORF">LV89_02615</name>
</gene>
<dbReference type="RefSeq" id="WP_109743344.1">
    <property type="nucleotide sequence ID" value="NZ_QGGO01000013.1"/>
</dbReference>
<comment type="caution">
    <text evidence="1">The sequence shown here is derived from an EMBL/GenBank/DDBJ whole genome shotgun (WGS) entry which is preliminary data.</text>
</comment>
<sequence length="160" mass="18467">MKTRIFWIEENLGIMSRPLGGDDLQEEIIHWKKLGINTIVSFLTDEENEELDLEYERMDCRREGFEFIKFPIEDGNVPDSYLKTKELVIVLAEKIKDNQKVLLHSRGGIGRTSMIAASILAKNGLSTQKAFDLIIKIRGIKVPDSDIQKNWVEEFVLKMK</sequence>
<accession>A0A316E816</accession>
<dbReference type="AlphaFoldDB" id="A0A316E816"/>
<reference evidence="1 2" key="1">
    <citation type="submission" date="2018-05" db="EMBL/GenBank/DDBJ databases">
        <title>Genomic Encyclopedia of Archaeal and Bacterial Type Strains, Phase II (KMG-II): from individual species to whole genera.</title>
        <authorList>
            <person name="Goeker M."/>
        </authorList>
    </citation>
    <scope>NUCLEOTIDE SEQUENCE [LARGE SCALE GENOMIC DNA]</scope>
    <source>
        <strain evidence="1 2">DSM 22214</strain>
    </source>
</reference>
<dbReference type="FunFam" id="3.90.190.10:FF:000157">
    <property type="entry name" value="Protein-tyrosine phosphatase"/>
    <property type="match status" value="1"/>
</dbReference>
<protein>
    <submittedName>
        <fullName evidence="1">Cyclin-dependent kinase inhibitor 3 (CDKN3)</fullName>
    </submittedName>
</protein>
<dbReference type="Pfam" id="PF22785">
    <property type="entry name" value="Tc-R-P"/>
    <property type="match status" value="1"/>
</dbReference>
<name>A0A316E816_9BACT</name>
<evidence type="ECO:0000313" key="2">
    <source>
        <dbReference type="Proteomes" id="UP000245489"/>
    </source>
</evidence>
<dbReference type="SUPFAM" id="SSF52799">
    <property type="entry name" value="(Phosphotyrosine protein) phosphatases II"/>
    <property type="match status" value="1"/>
</dbReference>
<dbReference type="Proteomes" id="UP000245489">
    <property type="component" value="Unassembled WGS sequence"/>
</dbReference>
<keyword evidence="2" id="KW-1185">Reference proteome</keyword>
<dbReference type="EMBL" id="QGGO01000013">
    <property type="protein sequence ID" value="PWK26135.1"/>
    <property type="molecule type" value="Genomic_DNA"/>
</dbReference>
<dbReference type="Gene3D" id="3.90.190.10">
    <property type="entry name" value="Protein tyrosine phosphatase superfamily"/>
    <property type="match status" value="1"/>
</dbReference>
<dbReference type="OrthoDB" id="9806482at2"/>
<organism evidence="1 2">
    <name type="scientific">Arcicella aurantiaca</name>
    <dbReference type="NCBI Taxonomy" id="591202"/>
    <lineage>
        <taxon>Bacteria</taxon>
        <taxon>Pseudomonadati</taxon>
        <taxon>Bacteroidota</taxon>
        <taxon>Cytophagia</taxon>
        <taxon>Cytophagales</taxon>
        <taxon>Flectobacillaceae</taxon>
        <taxon>Arcicella</taxon>
    </lineage>
</organism>
<dbReference type="InterPro" id="IPR029021">
    <property type="entry name" value="Prot-tyrosine_phosphatase-like"/>
</dbReference>
<proteinExistence type="predicted"/>